<dbReference type="AlphaFoldDB" id="A0A7F8QPK2"/>
<dbReference type="Proteomes" id="UP000245341">
    <property type="component" value="Unplaced"/>
</dbReference>
<evidence type="ECO:0000256" key="9">
    <source>
        <dbReference type="ARBA" id="ARBA00058592"/>
    </source>
</evidence>
<comment type="function">
    <text evidence="9">Regulates intracellular cholesterol distribution from recycling endosomes to the trans-Golgi network through interactions with RAB11 and OSBP. Functions in membrane tethering and promotes OSBP-mediated cholesterol transfer between RAB11-bound recycling endosomes and OSBP-bound Golgi-like membranes.</text>
</comment>
<evidence type="ECO:0000256" key="6">
    <source>
        <dbReference type="ARBA" id="ARBA00023034"/>
    </source>
</evidence>
<dbReference type="FunFam" id="1.25.10.10:FF:000080">
    <property type="entry name" value="lisH domain and HEAT repeat-containing protein KIAA1468 homolog"/>
    <property type="match status" value="1"/>
</dbReference>
<dbReference type="SUPFAM" id="SSF48371">
    <property type="entry name" value="ARM repeat"/>
    <property type="match status" value="1"/>
</dbReference>
<dbReference type="InterPro" id="IPR016024">
    <property type="entry name" value="ARM-type_fold"/>
</dbReference>
<accession>A0A7F8QPK2</accession>
<dbReference type="GO" id="GO:0005802">
    <property type="term" value="C:trans-Golgi network"/>
    <property type="evidence" value="ECO:0007669"/>
    <property type="project" value="InterPro"/>
</dbReference>
<evidence type="ECO:0000256" key="14">
    <source>
        <dbReference type="SAM" id="Coils"/>
    </source>
</evidence>
<feature type="compositionally biased region" description="Gly residues" evidence="15">
    <location>
        <begin position="7"/>
        <end position="16"/>
    </location>
</feature>
<reference evidence="17" key="1">
    <citation type="submission" date="2025-08" db="UniProtKB">
        <authorList>
            <consortium name="RefSeq"/>
        </authorList>
    </citation>
    <scope>IDENTIFICATION</scope>
    <source>
        <tissue evidence="17">Liver</tissue>
    </source>
</reference>
<proteinExistence type="predicted"/>
<dbReference type="PROSITE" id="PS50077">
    <property type="entry name" value="HEAT_REPEAT"/>
    <property type="match status" value="1"/>
</dbReference>
<feature type="compositionally biased region" description="Gly residues" evidence="15">
    <location>
        <begin position="149"/>
        <end position="164"/>
    </location>
</feature>
<feature type="coiled-coil region" evidence="14">
    <location>
        <begin position="336"/>
        <end position="370"/>
    </location>
</feature>
<evidence type="ECO:0000256" key="7">
    <source>
        <dbReference type="ARBA" id="ARBA00023054"/>
    </source>
</evidence>
<keyword evidence="7 14" id="KW-0175">Coiled coil</keyword>
<dbReference type="GO" id="GO:0055037">
    <property type="term" value="C:recycling endosome"/>
    <property type="evidence" value="ECO:0007669"/>
    <property type="project" value="UniProtKB-SubCell"/>
</dbReference>
<evidence type="ECO:0000256" key="11">
    <source>
        <dbReference type="ARBA" id="ARBA00081570"/>
    </source>
</evidence>
<dbReference type="PANTHER" id="PTHR32059:SF0">
    <property type="entry name" value="RAB11-BINDING PROTEIN RELCH"/>
    <property type="match status" value="1"/>
</dbReference>
<evidence type="ECO:0000256" key="3">
    <source>
        <dbReference type="ARBA" id="ARBA00022448"/>
    </source>
</evidence>
<sequence>MAAMAPGGSGSGGGGVNPFLSDSDEDDDEVAATEERRAGLRLGSGSGLDPGSADSLSPQDPVALGSSARPGLPGEASAAAVALGGCGETPARLSIDAIAAQLLRDQYLLTALELHTELLESGRELPRLRDYFSNPGNFERQSGTPPGMGAPGIPGAAGVGGAGGREPSTTSGGGQLNRAGSISTLDSLDFARYSDDGNRETDERVAEHEVPLQERKNYKSSPEIQEPIKPLEKRALNFLVNEFLLKNNYKLTSITFSDENDDQDFELWDDVGLNIPKPPDLLQLYRDFGNHQVAGKDLVDVASGVEEDELEALTPVLGSLPPSLETPQIIENSLLVQKLEDKISLLNSEKWSLMEQIRRLESEMDFLKNEHFTIPVVCDSVQPSLDHKDSEDSGQNPVINSSDKQKDQDIHLSKSDEVDSTIPKENFPNSVPRREKEEMPSSSPSSKNIVHFDKPNRKLSPAFHQALLSFCRMSADSRLGSEVSRIADSEKSVMLMLGRCLPHIVPNVLLAKRERMVLHLCQELIPLILCTACLHPEPKERDQLLHILFNLIKRPDDEQRQMILTGCVAFARHVGPTRVEAELLPQCWEQINHKYPERRLLVAESCGALAPYLPKEIRSSLVLSMLQQMLMEDKADLVREAVIKSLGIIMGYIDDPDKYQQGFELLLSALGDPSERVVSATHQVFLPAYAAWTTELGNLQSHLIPTLLNKIEKLLREGEHGLDEHKLHMYLSALQSLIPSLFALVLQNAPFSSKAKLHGEVPQIEVTRFPRPMSPLQDVSTIIGSREQLAVLLQLYDYQLEHEGTTGWETLLWVVNQLLPQLIEIVGKINVTSTACVHEFSRFFWRLCRTFGKIFTNTKVKPQFQEILRLSEENIDSSAGNGVLTKATVPIYATGVLTCYIQEEDRKLLVGFLEDVMTLLSLSHAPLDSLKASFVELGANPAYHELLLTVLWYGVVHTSALVRCTAARMFELLVKGVNETLVAQRVVPALITLSSDPEISVRIATIPAFGTIMETVIQRELLERVKMQLASFLEDPQYQDQYSLHTEIIKTFGRVGPNAEPRFRDEFVIPHLHKLALVNNLQIVDSKRLDIATHLFEAYSALSCCFISEDLMVNHFLPGLRCLRTDMEHLSPEHEVILSSMIKECEQKVENKTVQEPQGSMSIAASLVSEDTKTKFLNKMGQLTTSGAMLANVFQRKK</sequence>
<comment type="subcellular location">
    <subcellularLocation>
        <location evidence="2">Golgi apparatus</location>
        <location evidence="2">trans-Golgi network</location>
    </subcellularLocation>
    <subcellularLocation>
        <location evidence="1">Recycling endosome</location>
    </subcellularLocation>
</comment>
<dbReference type="GeneID" id="102748039"/>
<evidence type="ECO:0000256" key="8">
    <source>
        <dbReference type="ARBA" id="ARBA00023055"/>
    </source>
</evidence>
<keyword evidence="6" id="KW-0333">Golgi apparatus</keyword>
<evidence type="ECO:0000256" key="5">
    <source>
        <dbReference type="ARBA" id="ARBA00022753"/>
    </source>
</evidence>
<feature type="compositionally biased region" description="Polar residues" evidence="15">
    <location>
        <begin position="393"/>
        <end position="402"/>
    </location>
</feature>
<name>A0A7F8QPK2_LEPWE</name>
<dbReference type="InterPro" id="IPR006594">
    <property type="entry name" value="LisH"/>
</dbReference>
<keyword evidence="5" id="KW-0967">Endosome</keyword>
<dbReference type="SMART" id="SM00667">
    <property type="entry name" value="LisH"/>
    <property type="match status" value="1"/>
</dbReference>
<feature type="region of interest" description="Disordered" evidence="15">
    <location>
        <begin position="383"/>
        <end position="451"/>
    </location>
</feature>
<dbReference type="FunFam" id="1.25.10.10:FF:000218">
    <property type="entry name" value="lisH domain and HEAT repeat-containing protein KIAA1468 homolog isoform X1"/>
    <property type="match status" value="1"/>
</dbReference>
<evidence type="ECO:0000256" key="10">
    <source>
        <dbReference type="ARBA" id="ARBA00072622"/>
    </source>
</evidence>
<dbReference type="PROSITE" id="PS50896">
    <property type="entry name" value="LISH"/>
    <property type="match status" value="1"/>
</dbReference>
<feature type="region of interest" description="Disordered" evidence="15">
    <location>
        <begin position="1"/>
        <end position="74"/>
    </location>
</feature>
<gene>
    <name evidence="17" type="primary">RELCH</name>
</gene>
<dbReference type="InterPro" id="IPR021133">
    <property type="entry name" value="HEAT_type_2"/>
</dbReference>
<dbReference type="GO" id="GO:0032367">
    <property type="term" value="P:intracellular cholesterol transport"/>
    <property type="evidence" value="ECO:0007669"/>
    <property type="project" value="InterPro"/>
</dbReference>
<feature type="repeat" description="HEAT" evidence="13">
    <location>
        <begin position="986"/>
        <end position="1024"/>
    </location>
</feature>
<keyword evidence="3" id="KW-0813">Transport</keyword>
<evidence type="ECO:0000256" key="15">
    <source>
        <dbReference type="SAM" id="MobiDB-lite"/>
    </source>
</evidence>
<protein>
    <recommendedName>
        <fullName evidence="10">RAB11-binding protein RELCH</fullName>
    </recommendedName>
    <alternativeName>
        <fullName evidence="12">LisH domain and HEAT repeat-containing protein KIAA1468</fullName>
    </alternativeName>
    <alternativeName>
        <fullName evidence="11">RAB11-binding protein containing LisH, coiled-coil, and HEAT repeats</fullName>
    </alternativeName>
</protein>
<feature type="compositionally biased region" description="Basic and acidic residues" evidence="15">
    <location>
        <begin position="192"/>
        <end position="217"/>
    </location>
</feature>
<feature type="compositionally biased region" description="Basic and acidic residues" evidence="15">
    <location>
        <begin position="403"/>
        <end position="417"/>
    </location>
</feature>
<keyword evidence="4" id="KW-0677">Repeat</keyword>
<evidence type="ECO:0000313" key="16">
    <source>
        <dbReference type="Proteomes" id="UP000245341"/>
    </source>
</evidence>
<dbReference type="Gene3D" id="1.25.10.10">
    <property type="entry name" value="Leucine-rich Repeat Variant"/>
    <property type="match status" value="2"/>
</dbReference>
<feature type="region of interest" description="Disordered" evidence="15">
    <location>
        <begin position="192"/>
        <end position="224"/>
    </location>
</feature>
<dbReference type="CTD" id="57614"/>
<evidence type="ECO:0000256" key="4">
    <source>
        <dbReference type="ARBA" id="ARBA00022737"/>
    </source>
</evidence>
<feature type="region of interest" description="Disordered" evidence="15">
    <location>
        <begin position="135"/>
        <end position="180"/>
    </location>
</feature>
<evidence type="ECO:0000256" key="13">
    <source>
        <dbReference type="PROSITE-ProRule" id="PRU00103"/>
    </source>
</evidence>
<organism evidence="16 17">
    <name type="scientific">Leptonychotes weddellii</name>
    <name type="common">Weddell seal</name>
    <name type="synonym">Otaria weddellii</name>
    <dbReference type="NCBI Taxonomy" id="9713"/>
    <lineage>
        <taxon>Eukaryota</taxon>
        <taxon>Metazoa</taxon>
        <taxon>Chordata</taxon>
        <taxon>Craniata</taxon>
        <taxon>Vertebrata</taxon>
        <taxon>Euteleostomi</taxon>
        <taxon>Mammalia</taxon>
        <taxon>Eutheria</taxon>
        <taxon>Laurasiatheria</taxon>
        <taxon>Carnivora</taxon>
        <taxon>Caniformia</taxon>
        <taxon>Pinnipedia</taxon>
        <taxon>Phocidae</taxon>
        <taxon>Monachinae</taxon>
        <taxon>Lobodontini</taxon>
        <taxon>Leptonychotes</taxon>
    </lineage>
</organism>
<evidence type="ECO:0000256" key="1">
    <source>
        <dbReference type="ARBA" id="ARBA00004172"/>
    </source>
</evidence>
<evidence type="ECO:0000256" key="12">
    <source>
        <dbReference type="ARBA" id="ARBA00084053"/>
    </source>
</evidence>
<evidence type="ECO:0000313" key="17">
    <source>
        <dbReference type="RefSeq" id="XP_030882168.1"/>
    </source>
</evidence>
<feature type="compositionally biased region" description="Acidic residues" evidence="15">
    <location>
        <begin position="22"/>
        <end position="32"/>
    </location>
</feature>
<evidence type="ECO:0000256" key="2">
    <source>
        <dbReference type="ARBA" id="ARBA00004601"/>
    </source>
</evidence>
<keyword evidence="8" id="KW-0445">Lipid transport</keyword>
<dbReference type="InterPro" id="IPR011989">
    <property type="entry name" value="ARM-like"/>
</dbReference>
<dbReference type="InterPro" id="IPR040362">
    <property type="entry name" value="RELCH"/>
</dbReference>
<keyword evidence="16" id="KW-1185">Reference proteome</keyword>
<dbReference type="PANTHER" id="PTHR32059">
    <property type="entry name" value="RAB11-BINDING PROTEIN RELCH"/>
    <property type="match status" value="1"/>
</dbReference>
<dbReference type="RefSeq" id="XP_030882168.1">
    <property type="nucleotide sequence ID" value="XM_031026308.1"/>
</dbReference>